<dbReference type="InterPro" id="IPR029026">
    <property type="entry name" value="tRNA_m1G_MTases_N"/>
</dbReference>
<protein>
    <submittedName>
        <fullName evidence="4">RNA methyltransferase, TrmH family</fullName>
    </submittedName>
</protein>
<evidence type="ECO:0000256" key="1">
    <source>
        <dbReference type="ARBA" id="ARBA00022603"/>
    </source>
</evidence>
<dbReference type="InterPro" id="IPR051259">
    <property type="entry name" value="rRNA_Methyltransferase"/>
</dbReference>
<dbReference type="PANTHER" id="PTHR43191:SF2">
    <property type="entry name" value="RRNA METHYLTRANSFERASE 3, MITOCHONDRIAL"/>
    <property type="match status" value="1"/>
</dbReference>
<reference evidence="4 5" key="1">
    <citation type="submission" date="2017-05" db="EMBL/GenBank/DDBJ databases">
        <authorList>
            <person name="Varghese N."/>
            <person name="Submissions S."/>
        </authorList>
    </citation>
    <scope>NUCLEOTIDE SEQUENCE [LARGE SCALE GENOMIC DNA]</scope>
    <source>
        <strain evidence="4 5">DSM 21342</strain>
    </source>
</reference>
<dbReference type="GO" id="GO:0032259">
    <property type="term" value="P:methylation"/>
    <property type="evidence" value="ECO:0007669"/>
    <property type="project" value="UniProtKB-KW"/>
</dbReference>
<dbReference type="Proteomes" id="UP000315971">
    <property type="component" value="Unassembled WGS sequence"/>
</dbReference>
<keyword evidence="1 4" id="KW-0489">Methyltransferase</keyword>
<dbReference type="SUPFAM" id="SSF55315">
    <property type="entry name" value="L30e-like"/>
    <property type="match status" value="1"/>
</dbReference>
<evidence type="ECO:0000313" key="5">
    <source>
        <dbReference type="Proteomes" id="UP000315971"/>
    </source>
</evidence>
<dbReference type="GO" id="GO:0008173">
    <property type="term" value="F:RNA methyltransferase activity"/>
    <property type="evidence" value="ECO:0007669"/>
    <property type="project" value="InterPro"/>
</dbReference>
<dbReference type="PANTHER" id="PTHR43191">
    <property type="entry name" value="RRNA METHYLTRANSFERASE 3"/>
    <property type="match status" value="1"/>
</dbReference>
<dbReference type="InterPro" id="IPR029028">
    <property type="entry name" value="Alpha/beta_knot_MTases"/>
</dbReference>
<dbReference type="GO" id="GO:0003723">
    <property type="term" value="F:RNA binding"/>
    <property type="evidence" value="ECO:0007669"/>
    <property type="project" value="InterPro"/>
</dbReference>
<feature type="domain" description="tRNA/rRNA methyltransferase SpoU type" evidence="3">
    <location>
        <begin position="82"/>
        <end position="215"/>
    </location>
</feature>
<sequence length="221" mass="24628">MVFELLQSGYIVQSLFLTENYLNQIKSAVKLPKYTEIHIVSETDLQKISQLQTANEVLAVVNIPQSYQDGSLNSDAIKDKWTIMLDNVQDPGNMGTIIRIADWFAIDTIICSTTTVDMYNPKVVQSTMGSLFRVNVVKIDLEDFLHKVKLPVYGALLEGENVYQQNISKAGILLMGNESKGISPELKKYINNPVMIPRFGQAESLNVGIATAILCSEIRRG</sequence>
<evidence type="ECO:0000256" key="2">
    <source>
        <dbReference type="ARBA" id="ARBA00022679"/>
    </source>
</evidence>
<dbReference type="InterPro" id="IPR029064">
    <property type="entry name" value="Ribosomal_eL30-like_sf"/>
</dbReference>
<dbReference type="InterPro" id="IPR001537">
    <property type="entry name" value="SpoU_MeTrfase"/>
</dbReference>
<organism evidence="4 5">
    <name type="scientific">Solitalea koreensis</name>
    <dbReference type="NCBI Taxonomy" id="543615"/>
    <lineage>
        <taxon>Bacteria</taxon>
        <taxon>Pseudomonadati</taxon>
        <taxon>Bacteroidota</taxon>
        <taxon>Sphingobacteriia</taxon>
        <taxon>Sphingobacteriales</taxon>
        <taxon>Sphingobacteriaceae</taxon>
        <taxon>Solitalea</taxon>
    </lineage>
</organism>
<name>A0A521D6P3_9SPHI</name>
<keyword evidence="5" id="KW-1185">Reference proteome</keyword>
<accession>A0A521D6P3</accession>
<dbReference type="CDD" id="cd18109">
    <property type="entry name" value="SpoU-like_RNA-MTase"/>
    <property type="match status" value="1"/>
</dbReference>
<dbReference type="SUPFAM" id="SSF75217">
    <property type="entry name" value="alpha/beta knot"/>
    <property type="match status" value="1"/>
</dbReference>
<dbReference type="Gene3D" id="3.30.1330.30">
    <property type="match status" value="1"/>
</dbReference>
<dbReference type="GO" id="GO:0006396">
    <property type="term" value="P:RNA processing"/>
    <property type="evidence" value="ECO:0007669"/>
    <property type="project" value="InterPro"/>
</dbReference>
<dbReference type="AlphaFoldDB" id="A0A521D6P3"/>
<keyword evidence="2 4" id="KW-0808">Transferase</keyword>
<proteinExistence type="predicted"/>
<evidence type="ECO:0000259" key="3">
    <source>
        <dbReference type="Pfam" id="PF00588"/>
    </source>
</evidence>
<evidence type="ECO:0000313" key="4">
    <source>
        <dbReference type="EMBL" id="SMO67354.1"/>
    </source>
</evidence>
<dbReference type="EMBL" id="FXSZ01000006">
    <property type="protein sequence ID" value="SMO67354.1"/>
    <property type="molecule type" value="Genomic_DNA"/>
</dbReference>
<gene>
    <name evidence="4" type="ORF">SAMN06265350_1067</name>
</gene>
<dbReference type="Pfam" id="PF00588">
    <property type="entry name" value="SpoU_methylase"/>
    <property type="match status" value="1"/>
</dbReference>
<dbReference type="Gene3D" id="3.40.1280.10">
    <property type="match status" value="1"/>
</dbReference>